<dbReference type="SUPFAM" id="SSF53187">
    <property type="entry name" value="Zn-dependent exopeptidases"/>
    <property type="match status" value="1"/>
</dbReference>
<comment type="similarity">
    <text evidence="1">Belongs to the peptidase M20A family.</text>
</comment>
<evidence type="ECO:0000313" key="4">
    <source>
        <dbReference type="Proteomes" id="UP000255328"/>
    </source>
</evidence>
<dbReference type="PANTHER" id="PTHR30575:SF0">
    <property type="entry name" value="XAA-ARG DIPEPTIDASE"/>
    <property type="match status" value="1"/>
</dbReference>
<dbReference type="AlphaFoldDB" id="A0A377GY62"/>
<dbReference type="PIRSF" id="PIRSF037226">
    <property type="entry name" value="Amidohydrolase_ACY1L2_prd"/>
    <property type="match status" value="1"/>
</dbReference>
<dbReference type="InterPro" id="IPR002933">
    <property type="entry name" value="Peptidase_M20"/>
</dbReference>
<dbReference type="OrthoDB" id="9781032at2"/>
<name>A0A377GY62_9FUSO</name>
<feature type="domain" description="Peptidase M20 dimerisation" evidence="2">
    <location>
        <begin position="175"/>
        <end position="261"/>
    </location>
</feature>
<keyword evidence="4" id="KW-1185">Reference proteome</keyword>
<dbReference type="Pfam" id="PF01546">
    <property type="entry name" value="Peptidase_M20"/>
    <property type="match status" value="1"/>
</dbReference>
<dbReference type="GO" id="GO:0016805">
    <property type="term" value="F:dipeptidase activity"/>
    <property type="evidence" value="ECO:0007669"/>
    <property type="project" value="InterPro"/>
</dbReference>
<dbReference type="Gene3D" id="3.30.70.360">
    <property type="match status" value="1"/>
</dbReference>
<dbReference type="InterPro" id="IPR036264">
    <property type="entry name" value="Bact_exopeptidase_dim_dom"/>
</dbReference>
<dbReference type="GO" id="GO:0005737">
    <property type="term" value="C:cytoplasm"/>
    <property type="evidence" value="ECO:0007669"/>
    <property type="project" value="TreeGrafter"/>
</dbReference>
<dbReference type="SUPFAM" id="SSF55031">
    <property type="entry name" value="Bacterial exopeptidase dimerisation domain"/>
    <property type="match status" value="1"/>
</dbReference>
<sequence length="392" mass="42435">MERKIIDFIDLNREKFIEVSQEIHKNPEVGNKEYFACELLTNTLKEYDFEIEKNIAGHPTGFIARKKSHLGAYPKISFLAEYDALPNLGHACGHNIIGSISIAGAIALGEALKNTPGEVIVFGCPAEEGGENGSAKGSFVRENLFKDIDVAMIIHPGTENLTTGKSLAVNPLDFEFFGTPAHASGCPEKGKNALDALLHFFNGIATLRQHLTPDIKIHGIITHGGDAPNIIPSYTKARFYIRAATKEGCDEVTEKVVAIAKGAATMTGCKEKVSSFQNRVDNVIPTPIFDDFYVDVMKRLGIEVSKEHKKGIGSTDVGNVSQVIPTIQPSIKICNSDVAGHSLEFAEAAKSSCGNEAVILGGKALAILGYELLTSPEKLNLIKSQFKNIRNQ</sequence>
<dbReference type="FunFam" id="3.30.70.360:FF:000004">
    <property type="entry name" value="Peptidase M20 domain-containing protein 2"/>
    <property type="match status" value="1"/>
</dbReference>
<dbReference type="PANTHER" id="PTHR30575">
    <property type="entry name" value="PEPTIDASE M20"/>
    <property type="match status" value="1"/>
</dbReference>
<dbReference type="InterPro" id="IPR017439">
    <property type="entry name" value="Amidohydrolase"/>
</dbReference>
<dbReference type="InterPro" id="IPR017144">
    <property type="entry name" value="Xaa-Arg_dipeptidase"/>
</dbReference>
<evidence type="ECO:0000313" key="3">
    <source>
        <dbReference type="EMBL" id="STO31534.1"/>
    </source>
</evidence>
<dbReference type="GO" id="GO:0071713">
    <property type="term" value="F:para-aminobenzoyl-glutamate hydrolase activity"/>
    <property type="evidence" value="ECO:0007669"/>
    <property type="project" value="TreeGrafter"/>
</dbReference>
<dbReference type="Proteomes" id="UP000255328">
    <property type="component" value="Unassembled WGS sequence"/>
</dbReference>
<gene>
    <name evidence="3" type="primary">abgB_2</name>
    <name evidence="3" type="ORF">NCTC10723_00985</name>
</gene>
<dbReference type="Pfam" id="PF07687">
    <property type="entry name" value="M20_dimer"/>
    <property type="match status" value="1"/>
</dbReference>
<protein>
    <recommendedName>
        <fullName evidence="1">Peptidase M20 domain-containing protein 2</fullName>
    </recommendedName>
</protein>
<dbReference type="GO" id="GO:0046657">
    <property type="term" value="P:folic acid catabolic process"/>
    <property type="evidence" value="ECO:0007669"/>
    <property type="project" value="TreeGrafter"/>
</dbReference>
<dbReference type="NCBIfam" id="TIGR01891">
    <property type="entry name" value="amidohydrolases"/>
    <property type="match status" value="1"/>
</dbReference>
<accession>A0A377GY62</accession>
<reference evidence="3 4" key="1">
    <citation type="submission" date="2018-06" db="EMBL/GenBank/DDBJ databases">
        <authorList>
            <consortium name="Pathogen Informatics"/>
            <person name="Doyle S."/>
        </authorList>
    </citation>
    <scope>NUCLEOTIDE SEQUENCE [LARGE SCALE GENOMIC DNA]</scope>
    <source>
        <strain evidence="3 4">NCTC10723</strain>
    </source>
</reference>
<dbReference type="InterPro" id="IPR011650">
    <property type="entry name" value="Peptidase_M20_dimer"/>
</dbReference>
<evidence type="ECO:0000259" key="2">
    <source>
        <dbReference type="Pfam" id="PF07687"/>
    </source>
</evidence>
<dbReference type="InterPro" id="IPR052030">
    <property type="entry name" value="Peptidase_M20/M20A_hydrolases"/>
</dbReference>
<dbReference type="RefSeq" id="WP_115269920.1">
    <property type="nucleotide sequence ID" value="NZ_UGGU01000003.1"/>
</dbReference>
<evidence type="ECO:0000256" key="1">
    <source>
        <dbReference type="PIRNR" id="PIRNR037226"/>
    </source>
</evidence>
<dbReference type="CDD" id="cd03887">
    <property type="entry name" value="M20_Acy1L2"/>
    <property type="match status" value="1"/>
</dbReference>
<organism evidence="3 4">
    <name type="scientific">Fusobacterium necrogenes</name>
    <dbReference type="NCBI Taxonomy" id="858"/>
    <lineage>
        <taxon>Bacteria</taxon>
        <taxon>Fusobacteriati</taxon>
        <taxon>Fusobacteriota</taxon>
        <taxon>Fusobacteriia</taxon>
        <taxon>Fusobacteriales</taxon>
        <taxon>Fusobacteriaceae</taxon>
        <taxon>Fusobacterium</taxon>
    </lineage>
</organism>
<dbReference type="Gene3D" id="3.40.630.10">
    <property type="entry name" value="Zn peptidases"/>
    <property type="match status" value="1"/>
</dbReference>
<proteinExistence type="inferred from homology"/>
<dbReference type="EMBL" id="UGGU01000003">
    <property type="protein sequence ID" value="STO31534.1"/>
    <property type="molecule type" value="Genomic_DNA"/>
</dbReference>